<dbReference type="Proteomes" id="UP000234881">
    <property type="component" value="Unassembled WGS sequence"/>
</dbReference>
<organism evidence="6 7">
    <name type="scientific">Cohaesibacter celericrescens</name>
    <dbReference type="NCBI Taxonomy" id="2067669"/>
    <lineage>
        <taxon>Bacteria</taxon>
        <taxon>Pseudomonadati</taxon>
        <taxon>Pseudomonadota</taxon>
        <taxon>Alphaproteobacteria</taxon>
        <taxon>Hyphomicrobiales</taxon>
        <taxon>Cohaesibacteraceae</taxon>
    </lineage>
</organism>
<proteinExistence type="predicted"/>
<sequence length="287" mass="31923">MKKPSNSVSSFLYASPTASKTASLDLGFGRSCAVWVNQNDHVFYEQLEGHTFSFYVRGGLGVWRVDEKPVHGWPGAICIFPHGQSSEWVISQPLEMVHLYLPDQELRRMYSEWTDRDGRMLDLADITYAPAGDLAQPFAHLHRALGSTNVIGAEEAMLDLIGHVIAQDRFCEHRMARLAGGLAPSVKRRLVDYIEAHLDQSIRLRSLAQIAGLSEYHLQRSFKQSCGVSPNVWIAHRKLERAKAMIRAGGSLVQVADSCGFSSQSHFTRSFRSGMGMTPASYRASAI</sequence>
<dbReference type="PROSITE" id="PS01124">
    <property type="entry name" value="HTH_ARAC_FAMILY_2"/>
    <property type="match status" value="1"/>
</dbReference>
<name>A0A2N5XT76_9HYPH</name>
<keyword evidence="4" id="KW-0804">Transcription</keyword>
<dbReference type="Gene3D" id="1.10.10.60">
    <property type="entry name" value="Homeodomain-like"/>
    <property type="match status" value="1"/>
</dbReference>
<evidence type="ECO:0000256" key="1">
    <source>
        <dbReference type="ARBA" id="ARBA00023015"/>
    </source>
</evidence>
<dbReference type="SMART" id="SM00342">
    <property type="entry name" value="HTH_ARAC"/>
    <property type="match status" value="1"/>
</dbReference>
<evidence type="ECO:0000256" key="4">
    <source>
        <dbReference type="ARBA" id="ARBA00023163"/>
    </source>
</evidence>
<dbReference type="RefSeq" id="WP_101533742.1">
    <property type="nucleotide sequence ID" value="NZ_PKUQ01000016.1"/>
</dbReference>
<dbReference type="InterPro" id="IPR003313">
    <property type="entry name" value="AraC-bd"/>
</dbReference>
<evidence type="ECO:0000256" key="3">
    <source>
        <dbReference type="ARBA" id="ARBA00023159"/>
    </source>
</evidence>
<dbReference type="PANTHER" id="PTHR46796">
    <property type="entry name" value="HTH-TYPE TRANSCRIPTIONAL ACTIVATOR RHAS-RELATED"/>
    <property type="match status" value="1"/>
</dbReference>
<feature type="domain" description="HTH araC/xylS-type" evidence="5">
    <location>
        <begin position="188"/>
        <end position="285"/>
    </location>
</feature>
<evidence type="ECO:0000313" key="7">
    <source>
        <dbReference type="Proteomes" id="UP000234881"/>
    </source>
</evidence>
<evidence type="ECO:0000256" key="2">
    <source>
        <dbReference type="ARBA" id="ARBA00023125"/>
    </source>
</evidence>
<dbReference type="SUPFAM" id="SSF46689">
    <property type="entry name" value="Homeodomain-like"/>
    <property type="match status" value="2"/>
</dbReference>
<dbReference type="PRINTS" id="PR00032">
    <property type="entry name" value="HTHARAC"/>
</dbReference>
<keyword evidence="1" id="KW-0805">Transcription regulation</keyword>
<dbReference type="OrthoDB" id="9793400at2"/>
<evidence type="ECO:0000313" key="6">
    <source>
        <dbReference type="EMBL" id="PLW77726.1"/>
    </source>
</evidence>
<dbReference type="InterPro" id="IPR018060">
    <property type="entry name" value="HTH_AraC"/>
</dbReference>
<dbReference type="PROSITE" id="PS00041">
    <property type="entry name" value="HTH_ARAC_FAMILY_1"/>
    <property type="match status" value="1"/>
</dbReference>
<dbReference type="InterPro" id="IPR018062">
    <property type="entry name" value="HTH_AraC-typ_CS"/>
</dbReference>
<keyword evidence="3" id="KW-0010">Activator</keyword>
<dbReference type="GO" id="GO:0043565">
    <property type="term" value="F:sequence-specific DNA binding"/>
    <property type="evidence" value="ECO:0007669"/>
    <property type="project" value="InterPro"/>
</dbReference>
<dbReference type="PANTHER" id="PTHR46796:SF6">
    <property type="entry name" value="ARAC SUBFAMILY"/>
    <property type="match status" value="1"/>
</dbReference>
<keyword evidence="7" id="KW-1185">Reference proteome</keyword>
<keyword evidence="2" id="KW-0238">DNA-binding</keyword>
<dbReference type="InterPro" id="IPR009057">
    <property type="entry name" value="Homeodomain-like_sf"/>
</dbReference>
<dbReference type="InterPro" id="IPR020449">
    <property type="entry name" value="Tscrpt_reg_AraC-type_HTH"/>
</dbReference>
<reference evidence="6 7" key="1">
    <citation type="submission" date="2018-01" db="EMBL/GenBank/DDBJ databases">
        <title>The draft genome sequence of Cohaesibacter sp. H1304.</title>
        <authorList>
            <person name="Wang N.-N."/>
            <person name="Du Z.-J."/>
        </authorList>
    </citation>
    <scope>NUCLEOTIDE SEQUENCE [LARGE SCALE GENOMIC DNA]</scope>
    <source>
        <strain evidence="6 7">H1304</strain>
    </source>
</reference>
<gene>
    <name evidence="6" type="ORF">C0081_09225</name>
</gene>
<dbReference type="GO" id="GO:0003700">
    <property type="term" value="F:DNA-binding transcription factor activity"/>
    <property type="evidence" value="ECO:0007669"/>
    <property type="project" value="InterPro"/>
</dbReference>
<protein>
    <submittedName>
        <fullName evidence="6">AraC family transcriptional regulator</fullName>
    </submittedName>
</protein>
<dbReference type="EMBL" id="PKUQ01000016">
    <property type="protein sequence ID" value="PLW77726.1"/>
    <property type="molecule type" value="Genomic_DNA"/>
</dbReference>
<comment type="caution">
    <text evidence="6">The sequence shown here is derived from an EMBL/GenBank/DDBJ whole genome shotgun (WGS) entry which is preliminary data.</text>
</comment>
<dbReference type="Pfam" id="PF02311">
    <property type="entry name" value="AraC_binding"/>
    <property type="match status" value="1"/>
</dbReference>
<dbReference type="InterPro" id="IPR050204">
    <property type="entry name" value="AraC_XylS_family_regulators"/>
</dbReference>
<dbReference type="AlphaFoldDB" id="A0A2N5XT76"/>
<dbReference type="Pfam" id="PF12833">
    <property type="entry name" value="HTH_18"/>
    <property type="match status" value="1"/>
</dbReference>
<evidence type="ECO:0000259" key="5">
    <source>
        <dbReference type="PROSITE" id="PS01124"/>
    </source>
</evidence>
<accession>A0A2N5XT76</accession>